<dbReference type="InterPro" id="IPR019619">
    <property type="entry name" value="DUF2490"/>
</dbReference>
<reference evidence="3" key="1">
    <citation type="submission" date="2018-05" db="EMBL/GenBank/DDBJ databases">
        <title>Pedobacter paludis sp. nov., isolated from wetland soil.</title>
        <authorList>
            <person name="Zhang Y."/>
        </authorList>
    </citation>
    <scope>NUCLEOTIDE SEQUENCE [LARGE SCALE GENOMIC DNA]</scope>
    <source>
        <strain evidence="3">R-8</strain>
    </source>
</reference>
<dbReference type="EMBL" id="QGNY01000003">
    <property type="protein sequence ID" value="PWS32018.1"/>
    <property type="molecule type" value="Genomic_DNA"/>
</dbReference>
<keyword evidence="3" id="KW-1185">Reference proteome</keyword>
<comment type="caution">
    <text evidence="2">The sequence shown here is derived from an EMBL/GenBank/DDBJ whole genome shotgun (WGS) entry which is preliminary data.</text>
</comment>
<dbReference type="AlphaFoldDB" id="A0A317F3E7"/>
<proteinExistence type="predicted"/>
<keyword evidence="1" id="KW-0732">Signal</keyword>
<name>A0A317F3E7_9SPHI</name>
<evidence type="ECO:0000256" key="1">
    <source>
        <dbReference type="SAM" id="SignalP"/>
    </source>
</evidence>
<dbReference type="Pfam" id="PF10677">
    <property type="entry name" value="DUF2490"/>
    <property type="match status" value="1"/>
</dbReference>
<evidence type="ECO:0000313" key="2">
    <source>
        <dbReference type="EMBL" id="PWS32018.1"/>
    </source>
</evidence>
<feature type="signal peptide" evidence="1">
    <location>
        <begin position="1"/>
        <end position="20"/>
    </location>
</feature>
<feature type="chain" id="PRO_5016425784" evidence="1">
    <location>
        <begin position="21"/>
        <end position="248"/>
    </location>
</feature>
<evidence type="ECO:0000313" key="3">
    <source>
        <dbReference type="Proteomes" id="UP000245391"/>
    </source>
</evidence>
<organism evidence="2 3">
    <name type="scientific">Pedobacter paludis</name>
    <dbReference type="NCBI Taxonomy" id="2203212"/>
    <lineage>
        <taxon>Bacteria</taxon>
        <taxon>Pseudomonadati</taxon>
        <taxon>Bacteroidota</taxon>
        <taxon>Sphingobacteriia</taxon>
        <taxon>Sphingobacteriales</taxon>
        <taxon>Sphingobacteriaceae</taxon>
        <taxon>Pedobacter</taxon>
    </lineage>
</organism>
<sequence length="248" mass="29284">MKRICILFVICLFAFFKVNAQTQHQSSGWLFFLNSTKFNDKWGLHLDVQVRSADNWDYVRNTLFRPGLTYYISKNQNVTLGYLLAQTYFTDLNLFDTTPGVVVKSTINEHRIWEQYILNHKIKSIFAAHRFRLEQRFVERNFVAPNTDPNYFSQRFRYFFRLIQPLQKTQATFTKGAFVALQNEVFLNIQNKEKVNNSVFDQNRLYMAVGYRFSKSFDLEAGYLNQAQHGAQNNTLNNVAQLAIYTRF</sequence>
<dbReference type="RefSeq" id="WP_109929471.1">
    <property type="nucleotide sequence ID" value="NZ_QGNY01000003.1"/>
</dbReference>
<protein>
    <submittedName>
        <fullName evidence="2">DUF2490 domain-containing protein</fullName>
    </submittedName>
</protein>
<gene>
    <name evidence="2" type="ORF">DF947_09550</name>
</gene>
<accession>A0A317F3E7</accession>
<dbReference type="Proteomes" id="UP000245391">
    <property type="component" value="Unassembled WGS sequence"/>
</dbReference>
<dbReference type="OrthoDB" id="1118734at2"/>